<keyword evidence="11" id="KW-0627">Porphyrin biosynthesis</keyword>
<dbReference type="AlphaFoldDB" id="A0A830HTX5"/>
<proteinExistence type="inferred from homology"/>
<evidence type="ECO:0000256" key="3">
    <source>
        <dbReference type="ARBA" id="ARBA00004229"/>
    </source>
</evidence>
<evidence type="ECO:0000313" key="18">
    <source>
        <dbReference type="Proteomes" id="UP000660262"/>
    </source>
</evidence>
<evidence type="ECO:0000256" key="2">
    <source>
        <dbReference type="ARBA" id="ARBA00002869"/>
    </source>
</evidence>
<dbReference type="InterPro" id="IPR036803">
    <property type="entry name" value="Porphobilinogen_deaminase_C_sf"/>
</dbReference>
<comment type="subcellular location">
    <subcellularLocation>
        <location evidence="3">Plastid</location>
        <location evidence="3">Chloroplast</location>
    </subcellularLocation>
</comment>
<dbReference type="PROSITE" id="PS00533">
    <property type="entry name" value="PORPHOBILINOGEN_DEAM"/>
    <property type="match status" value="1"/>
</dbReference>
<evidence type="ECO:0000256" key="14">
    <source>
        <dbReference type="ARBA" id="ARBA00074324"/>
    </source>
</evidence>
<dbReference type="Gene3D" id="3.30.160.40">
    <property type="entry name" value="Porphobilinogen deaminase, C-terminal domain"/>
    <property type="match status" value="1"/>
</dbReference>
<comment type="pathway">
    <text evidence="4">Porphyrin-containing compound metabolism; protoporphyrin-IX biosynthesis; coproporphyrinogen-III from 5-aminolevulinate: step 2/4.</text>
</comment>
<comment type="cofactor">
    <cofactor evidence="1">
        <name>dipyrromethane</name>
        <dbReference type="ChEBI" id="CHEBI:60342"/>
    </cofactor>
</comment>
<dbReference type="Pfam" id="PF03900">
    <property type="entry name" value="Porphobil_deamC"/>
    <property type="match status" value="1"/>
</dbReference>
<evidence type="ECO:0000256" key="1">
    <source>
        <dbReference type="ARBA" id="ARBA00001916"/>
    </source>
</evidence>
<dbReference type="Proteomes" id="UP000660262">
    <property type="component" value="Unassembled WGS sequence"/>
</dbReference>
<dbReference type="PRINTS" id="PR00151">
    <property type="entry name" value="PORPHBDMNASE"/>
</dbReference>
<dbReference type="EMBL" id="BNJQ01000023">
    <property type="protein sequence ID" value="GHP08951.1"/>
    <property type="molecule type" value="Genomic_DNA"/>
</dbReference>
<evidence type="ECO:0000256" key="5">
    <source>
        <dbReference type="ARBA" id="ARBA00005173"/>
    </source>
</evidence>
<evidence type="ECO:0000259" key="16">
    <source>
        <dbReference type="Pfam" id="PF03900"/>
    </source>
</evidence>
<dbReference type="UniPathway" id="UPA00251">
    <property type="reaction ID" value="UER00319"/>
</dbReference>
<dbReference type="InterPro" id="IPR022419">
    <property type="entry name" value="Porphobilin_deaminase_cofac_BS"/>
</dbReference>
<keyword evidence="10" id="KW-0808">Transferase</keyword>
<dbReference type="InterPro" id="IPR022417">
    <property type="entry name" value="Porphobilin_deaminase_N"/>
</dbReference>
<dbReference type="GO" id="GO:0009507">
    <property type="term" value="C:chloroplast"/>
    <property type="evidence" value="ECO:0007669"/>
    <property type="project" value="UniProtKB-SubCell"/>
</dbReference>
<evidence type="ECO:0000256" key="11">
    <source>
        <dbReference type="ARBA" id="ARBA00023244"/>
    </source>
</evidence>
<dbReference type="FunFam" id="3.40.190.10:FF:000101">
    <property type="entry name" value="Porphobilinogen deaminase, chloroplastic"/>
    <property type="match status" value="1"/>
</dbReference>
<evidence type="ECO:0000256" key="12">
    <source>
        <dbReference type="ARBA" id="ARBA00030685"/>
    </source>
</evidence>
<evidence type="ECO:0000313" key="17">
    <source>
        <dbReference type="EMBL" id="GHP08951.1"/>
    </source>
</evidence>
<dbReference type="NCBIfam" id="TIGR00212">
    <property type="entry name" value="hemC"/>
    <property type="match status" value="1"/>
</dbReference>
<name>A0A830HTX5_9CHLO</name>
<dbReference type="PANTHER" id="PTHR11557">
    <property type="entry name" value="PORPHOBILINOGEN DEAMINASE"/>
    <property type="match status" value="1"/>
</dbReference>
<comment type="similarity">
    <text evidence="6">Belongs to the HMBS family.</text>
</comment>
<sequence>MILSSPPDRILPSRILVHKRGVGNPILYLADAPGFRISHPGGDPPFTSPFSPLPFPFPSPSPSLPQRTTMLAKHSQANVKQVRRTASHARTTRRRYAAKTQAAAAVTTETVKIGTRGSPLAMAQAYMTRDLLKGAFPELKEDGRLEIIVIKTTGDKVLDQPLADIGGKGLFTRELDDALLDGRIDIAVHSMKDVPTYLPEGMELPCMLPREDVRDVLISNNATSVAELADGATIGSASLRRQCQLLAQNSTLNVVNFRGNVQSRIRKLEEGQVDATLLALAGLKRLGLEDQATAILSIDEMLPAIAQGAIGMTTRTGDTSALNLLAELNHEETRIGVTCERAFLAALDGSCRTPIAGHAYKGEDGSLKFRGLVAAPDGTKVYETGDVSCPDFTFEAAKAFGTEQGSMLKEKAGEDFLQWSTSAAWD</sequence>
<evidence type="ECO:0000256" key="8">
    <source>
        <dbReference type="ARBA" id="ARBA00022528"/>
    </source>
</evidence>
<evidence type="ECO:0000256" key="9">
    <source>
        <dbReference type="ARBA" id="ARBA00022640"/>
    </source>
</evidence>
<accession>A0A830HTX5</accession>
<dbReference type="FunFam" id="3.30.160.40:FF:000001">
    <property type="entry name" value="Porphobilinogen deaminase"/>
    <property type="match status" value="1"/>
</dbReference>
<dbReference type="OrthoDB" id="564646at2759"/>
<comment type="caution">
    <text evidence="17">The sequence shown here is derived from an EMBL/GenBank/DDBJ whole genome shotgun (WGS) entry which is preliminary data.</text>
</comment>
<feature type="domain" description="Porphobilinogen deaminase N-terminal" evidence="15">
    <location>
        <begin position="111"/>
        <end position="321"/>
    </location>
</feature>
<evidence type="ECO:0000256" key="13">
    <source>
        <dbReference type="ARBA" id="ARBA00033064"/>
    </source>
</evidence>
<dbReference type="InterPro" id="IPR022418">
    <property type="entry name" value="Porphobilinogen_deaminase_C"/>
</dbReference>
<feature type="domain" description="Porphobilinogen deaminase C-terminal" evidence="16">
    <location>
        <begin position="337"/>
        <end position="403"/>
    </location>
</feature>
<protein>
    <recommendedName>
        <fullName evidence="14">Porphobilinogen deaminase, chloroplastic</fullName>
        <ecNumber evidence="7">2.5.1.61</ecNumber>
    </recommendedName>
    <alternativeName>
        <fullName evidence="13">Hydroxymethylbilane synthase</fullName>
    </alternativeName>
    <alternativeName>
        <fullName evidence="12">Pre-uroporphyrinogen synthase</fullName>
    </alternativeName>
</protein>
<reference evidence="17" key="1">
    <citation type="submission" date="2020-10" db="EMBL/GenBank/DDBJ databases">
        <title>Unveiling of a novel bifunctional photoreceptor, Dualchrome1, isolated from a cosmopolitan green alga.</title>
        <authorList>
            <person name="Suzuki S."/>
            <person name="Kawachi M."/>
        </authorList>
    </citation>
    <scope>NUCLEOTIDE SEQUENCE</scope>
    <source>
        <strain evidence="17">NIES 2893</strain>
    </source>
</reference>
<dbReference type="GO" id="GO:0006782">
    <property type="term" value="P:protoporphyrinogen IX biosynthetic process"/>
    <property type="evidence" value="ECO:0007669"/>
    <property type="project" value="UniProtKB-UniPathway"/>
</dbReference>
<dbReference type="SUPFAM" id="SSF53850">
    <property type="entry name" value="Periplasmic binding protein-like II"/>
    <property type="match status" value="1"/>
</dbReference>
<dbReference type="PANTHER" id="PTHR11557:SF0">
    <property type="entry name" value="PORPHOBILINOGEN DEAMINASE"/>
    <property type="match status" value="1"/>
</dbReference>
<dbReference type="Gene3D" id="3.40.190.10">
    <property type="entry name" value="Periplasmic binding protein-like II"/>
    <property type="match status" value="2"/>
</dbReference>
<dbReference type="EC" id="2.5.1.61" evidence="7"/>
<keyword evidence="18" id="KW-1185">Reference proteome</keyword>
<evidence type="ECO:0000256" key="7">
    <source>
        <dbReference type="ARBA" id="ARBA00012655"/>
    </source>
</evidence>
<dbReference type="CDD" id="cd13648">
    <property type="entry name" value="PBP2_PBGD_1"/>
    <property type="match status" value="1"/>
</dbReference>
<comment type="pathway">
    <text evidence="5">Porphyrin-containing compound metabolism; chlorophyll biosynthesis.</text>
</comment>
<evidence type="ECO:0000256" key="6">
    <source>
        <dbReference type="ARBA" id="ARBA00005638"/>
    </source>
</evidence>
<dbReference type="FunFam" id="3.40.190.10:FF:000004">
    <property type="entry name" value="Porphobilinogen deaminase"/>
    <property type="match status" value="1"/>
</dbReference>
<gene>
    <name evidence="17" type="ORF">PPROV_000768800</name>
</gene>
<dbReference type="Pfam" id="PF01379">
    <property type="entry name" value="Porphobil_deam"/>
    <property type="match status" value="1"/>
</dbReference>
<evidence type="ECO:0000256" key="4">
    <source>
        <dbReference type="ARBA" id="ARBA00004735"/>
    </source>
</evidence>
<dbReference type="InterPro" id="IPR000860">
    <property type="entry name" value="HemC"/>
</dbReference>
<keyword evidence="9" id="KW-0934">Plastid</keyword>
<comment type="function">
    <text evidence="2">Tetrapolymerization of the monopyrrole PBG into the hydroxymethylbilane pre-uroporphyrinogen in several discrete steps.</text>
</comment>
<evidence type="ECO:0000259" key="15">
    <source>
        <dbReference type="Pfam" id="PF01379"/>
    </source>
</evidence>
<evidence type="ECO:0000256" key="10">
    <source>
        <dbReference type="ARBA" id="ARBA00022679"/>
    </source>
</evidence>
<organism evidence="17 18">
    <name type="scientific">Pycnococcus provasolii</name>
    <dbReference type="NCBI Taxonomy" id="41880"/>
    <lineage>
        <taxon>Eukaryota</taxon>
        <taxon>Viridiplantae</taxon>
        <taxon>Chlorophyta</taxon>
        <taxon>Pseudoscourfieldiophyceae</taxon>
        <taxon>Pseudoscourfieldiales</taxon>
        <taxon>Pycnococcaceae</taxon>
        <taxon>Pycnococcus</taxon>
    </lineage>
</organism>
<keyword evidence="8" id="KW-0150">Chloroplast</keyword>
<dbReference type="GO" id="GO:0004418">
    <property type="term" value="F:hydroxymethylbilane synthase activity"/>
    <property type="evidence" value="ECO:0007669"/>
    <property type="project" value="UniProtKB-EC"/>
</dbReference>
<dbReference type="SUPFAM" id="SSF54782">
    <property type="entry name" value="Porphobilinogen deaminase (hydroxymethylbilane synthase), C-terminal domain"/>
    <property type="match status" value="1"/>
</dbReference>
<dbReference type="HAMAP" id="MF_00260">
    <property type="entry name" value="Porphobil_deam"/>
    <property type="match status" value="1"/>
</dbReference>